<dbReference type="FunFam" id="3.30.200.20:FF:000394">
    <property type="entry name" value="Leucine-rich repeat receptor-like protein kinase"/>
    <property type="match status" value="1"/>
</dbReference>
<evidence type="ECO:0000256" key="5">
    <source>
        <dbReference type="ARBA" id="ARBA00022614"/>
    </source>
</evidence>
<comment type="subcellular location">
    <subcellularLocation>
        <location evidence="1">Membrane</location>
        <topology evidence="1">Single-pass membrane protein</topology>
    </subcellularLocation>
</comment>
<keyword evidence="9" id="KW-0677">Repeat</keyword>
<dbReference type="Gene3D" id="3.30.200.20">
    <property type="entry name" value="Phosphorylase Kinase, domain 1"/>
    <property type="match status" value="1"/>
</dbReference>
<dbReference type="FunFam" id="1.10.510.10:FF:000146">
    <property type="entry name" value="LRR receptor-like serine/threonine-protein kinase IOS1"/>
    <property type="match status" value="1"/>
</dbReference>
<dbReference type="Pfam" id="PF07714">
    <property type="entry name" value="PK_Tyr_Ser-Thr"/>
    <property type="match status" value="1"/>
</dbReference>
<evidence type="ECO:0000256" key="8">
    <source>
        <dbReference type="ARBA" id="ARBA00022729"/>
    </source>
</evidence>
<reference evidence="22 23" key="1">
    <citation type="journal article" date="2023" name="Hortic Res">
        <title>Pangenome of water caltrop reveals structural variations and asymmetric subgenome divergence after allopolyploidization.</title>
        <authorList>
            <person name="Zhang X."/>
            <person name="Chen Y."/>
            <person name="Wang L."/>
            <person name="Yuan Y."/>
            <person name="Fang M."/>
            <person name="Shi L."/>
            <person name="Lu R."/>
            <person name="Comes H.P."/>
            <person name="Ma Y."/>
            <person name="Chen Y."/>
            <person name="Huang G."/>
            <person name="Zhou Y."/>
            <person name="Zheng Z."/>
            <person name="Qiu Y."/>
        </authorList>
    </citation>
    <scope>NUCLEOTIDE SEQUENCE [LARGE SCALE GENOMIC DNA]</scope>
    <source>
        <tissue evidence="22">Roots</tissue>
    </source>
</reference>
<dbReference type="GO" id="GO:0004674">
    <property type="term" value="F:protein serine/threonine kinase activity"/>
    <property type="evidence" value="ECO:0007669"/>
    <property type="project" value="UniProtKB-KW"/>
</dbReference>
<dbReference type="CDD" id="cd14066">
    <property type="entry name" value="STKc_IRAK"/>
    <property type="match status" value="1"/>
</dbReference>
<dbReference type="InterPro" id="IPR024788">
    <property type="entry name" value="Malectin-like_Carb-bd_dom"/>
</dbReference>
<dbReference type="InterPro" id="IPR032675">
    <property type="entry name" value="LRR_dom_sf"/>
</dbReference>
<dbReference type="Gene3D" id="1.10.510.10">
    <property type="entry name" value="Transferase(Phosphotransferase) domain 1"/>
    <property type="match status" value="1"/>
</dbReference>
<dbReference type="InterPro" id="IPR008271">
    <property type="entry name" value="Ser/Thr_kinase_AS"/>
</dbReference>
<dbReference type="FunFam" id="3.80.10.10:FF:000129">
    <property type="entry name" value="Leucine-rich repeat receptor-like kinase"/>
    <property type="match status" value="1"/>
</dbReference>
<sequence>MMGDKASVASAVAMLLLAVASTLAVLAGAQDQSGFISIDCGQPRSNYMDSVTGISYMSDSSLIDSGVPKSISASLQTNSVSRQLYNLRSFPDGVKNCYTAPATPGKRYLIRARFMYGNYDSKNQLPEFDLYLGVTFWASIKFEDASKVVDKEIIHVLSSDSVYVCVVKTGPTIPFISAIELRWIWKDIYVTQSGSLLSYFRYDLGSVFSNFYRYRDDVFDRIWSPYTNQPSWKTISTGLPIDSTDKNNEYLPPSVVMETAITPSDPTQPLNFSWTPEDPNSGFYIYLHCARFQQLQQNESWSFNISMNGESWINKVIVPSYLYTGTIYSTAPTTTPQFNFSLYKVNNSTYPPLLNAIEAYVVKDIQEYRTQQDNADAMRQIKSIYKIKLNWQGDPCGPETFEWEGIRCTSDNPNISSIVYLNLSSLRLTGYITTYISNLKSLQTLDLSFNNLTGPIPDSLAQLSQLKVLYVLSSSHDIYILKTLHLHVGAIDSACKISQVYFQPHRNLSGNNLTGSVPAELLKKASSGTIQLSLDGNPNLCTTLECIPTTQKKNNNKMAIALGVSIGALVIIFLVALGWFCYVTTKRRSQTQENTRTLNRPILERGNRKFTYTDIATMTSNFQISIGKGGFGTVYLGQIGGTQVAVKILSQSSAQGYREFRAEAELLMRVHHRNLTSLIGYCEEGDNMGLVYEYMSRGNLRMLLSERNVNTLSWEQRVQIAVDAAQGLNYLHKGCRPPMIHRDVKSTNILINEQFQAKISDFGLSRAFPSEGGHTITVVAGTPGYLDPEYSRTNILDEKSDVYSFGIVLMELITCRPVIGNYPERTHIIDLVNNMLSGGDIYRVVDPRLAGNFNRNSAWKMMELARSCVAQESNARPTMSKVVMELEQCLGEIRTPGTNEFDSSIEMSSVNLSSAFGPRVR</sequence>
<comment type="catalytic activity">
    <reaction evidence="17">
        <text>L-seryl-[protein] + ATP = O-phospho-L-seryl-[protein] + ADP + H(+)</text>
        <dbReference type="Rhea" id="RHEA:17989"/>
        <dbReference type="Rhea" id="RHEA-COMP:9863"/>
        <dbReference type="Rhea" id="RHEA-COMP:11604"/>
        <dbReference type="ChEBI" id="CHEBI:15378"/>
        <dbReference type="ChEBI" id="CHEBI:29999"/>
        <dbReference type="ChEBI" id="CHEBI:30616"/>
        <dbReference type="ChEBI" id="CHEBI:83421"/>
        <dbReference type="ChEBI" id="CHEBI:456216"/>
        <dbReference type="EC" id="2.7.11.1"/>
    </reaction>
</comment>
<evidence type="ECO:0000256" key="4">
    <source>
        <dbReference type="ARBA" id="ARBA00022553"/>
    </source>
</evidence>
<organism evidence="22 23">
    <name type="scientific">Trapa incisa</name>
    <dbReference type="NCBI Taxonomy" id="236973"/>
    <lineage>
        <taxon>Eukaryota</taxon>
        <taxon>Viridiplantae</taxon>
        <taxon>Streptophyta</taxon>
        <taxon>Embryophyta</taxon>
        <taxon>Tracheophyta</taxon>
        <taxon>Spermatophyta</taxon>
        <taxon>Magnoliopsida</taxon>
        <taxon>eudicotyledons</taxon>
        <taxon>Gunneridae</taxon>
        <taxon>Pentapetalae</taxon>
        <taxon>rosids</taxon>
        <taxon>malvids</taxon>
        <taxon>Myrtales</taxon>
        <taxon>Lythraceae</taxon>
        <taxon>Trapa</taxon>
    </lineage>
</organism>
<proteinExistence type="predicted"/>
<accession>A0AAN7JWA4</accession>
<evidence type="ECO:0000256" key="17">
    <source>
        <dbReference type="ARBA" id="ARBA00048679"/>
    </source>
</evidence>
<evidence type="ECO:0000256" key="1">
    <source>
        <dbReference type="ARBA" id="ARBA00004167"/>
    </source>
</evidence>
<keyword evidence="8 20" id="KW-0732">Signal</keyword>
<dbReference type="PROSITE" id="PS00107">
    <property type="entry name" value="PROTEIN_KINASE_ATP"/>
    <property type="match status" value="1"/>
</dbReference>
<evidence type="ECO:0000256" key="11">
    <source>
        <dbReference type="ARBA" id="ARBA00022777"/>
    </source>
</evidence>
<feature type="signal peptide" evidence="20">
    <location>
        <begin position="1"/>
        <end position="29"/>
    </location>
</feature>
<evidence type="ECO:0000256" key="15">
    <source>
        <dbReference type="ARBA" id="ARBA00023170"/>
    </source>
</evidence>
<dbReference type="Pfam" id="PF00560">
    <property type="entry name" value="LRR_1"/>
    <property type="match status" value="1"/>
</dbReference>
<gene>
    <name evidence="22" type="ORF">SAY87_002138</name>
</gene>
<dbReference type="EMBL" id="JAXIOK010000015">
    <property type="protein sequence ID" value="KAK4754034.1"/>
    <property type="molecule type" value="Genomic_DNA"/>
</dbReference>
<evidence type="ECO:0000256" key="7">
    <source>
        <dbReference type="ARBA" id="ARBA00022692"/>
    </source>
</evidence>
<dbReference type="Pfam" id="PF12819">
    <property type="entry name" value="Malectin_like"/>
    <property type="match status" value="1"/>
</dbReference>
<keyword evidence="7 19" id="KW-0812">Transmembrane</keyword>
<keyword evidence="11" id="KW-0418">Kinase</keyword>
<dbReference type="InterPro" id="IPR017441">
    <property type="entry name" value="Protein_kinase_ATP_BS"/>
</dbReference>
<dbReference type="InterPro" id="IPR001611">
    <property type="entry name" value="Leu-rich_rpt"/>
</dbReference>
<comment type="catalytic activity">
    <reaction evidence="16">
        <text>L-threonyl-[protein] + ATP = O-phospho-L-threonyl-[protein] + ADP + H(+)</text>
        <dbReference type="Rhea" id="RHEA:46608"/>
        <dbReference type="Rhea" id="RHEA-COMP:11060"/>
        <dbReference type="Rhea" id="RHEA-COMP:11605"/>
        <dbReference type="ChEBI" id="CHEBI:15378"/>
        <dbReference type="ChEBI" id="CHEBI:30013"/>
        <dbReference type="ChEBI" id="CHEBI:30616"/>
        <dbReference type="ChEBI" id="CHEBI:61977"/>
        <dbReference type="ChEBI" id="CHEBI:456216"/>
        <dbReference type="EC" id="2.7.11.1"/>
    </reaction>
</comment>
<evidence type="ECO:0000256" key="3">
    <source>
        <dbReference type="ARBA" id="ARBA00022527"/>
    </source>
</evidence>
<evidence type="ECO:0000313" key="22">
    <source>
        <dbReference type="EMBL" id="KAK4754034.1"/>
    </source>
</evidence>
<dbReference type="EC" id="2.7.11.1" evidence="2"/>
<dbReference type="InterPro" id="IPR001245">
    <property type="entry name" value="Ser-Thr/Tyr_kinase_cat_dom"/>
</dbReference>
<feature type="transmembrane region" description="Helical" evidence="19">
    <location>
        <begin position="558"/>
        <end position="582"/>
    </location>
</feature>
<keyword evidence="12 18" id="KW-0067">ATP-binding</keyword>
<dbReference type="InterPro" id="IPR000719">
    <property type="entry name" value="Prot_kinase_dom"/>
</dbReference>
<evidence type="ECO:0000256" key="6">
    <source>
        <dbReference type="ARBA" id="ARBA00022679"/>
    </source>
</evidence>
<keyword evidence="23" id="KW-1185">Reference proteome</keyword>
<evidence type="ECO:0000256" key="12">
    <source>
        <dbReference type="ARBA" id="ARBA00022840"/>
    </source>
</evidence>
<evidence type="ECO:0000313" key="23">
    <source>
        <dbReference type="Proteomes" id="UP001345219"/>
    </source>
</evidence>
<keyword evidence="13 19" id="KW-1133">Transmembrane helix</keyword>
<evidence type="ECO:0000256" key="10">
    <source>
        <dbReference type="ARBA" id="ARBA00022741"/>
    </source>
</evidence>
<evidence type="ECO:0000256" key="14">
    <source>
        <dbReference type="ARBA" id="ARBA00023136"/>
    </source>
</evidence>
<dbReference type="SUPFAM" id="SSF56112">
    <property type="entry name" value="Protein kinase-like (PK-like)"/>
    <property type="match status" value="1"/>
</dbReference>
<keyword evidence="3" id="KW-0723">Serine/threonine-protein kinase</keyword>
<dbReference type="Proteomes" id="UP001345219">
    <property type="component" value="Chromosome 2"/>
</dbReference>
<dbReference type="PROSITE" id="PS50011">
    <property type="entry name" value="PROTEIN_KINASE_DOM"/>
    <property type="match status" value="1"/>
</dbReference>
<dbReference type="PANTHER" id="PTHR45631:SF202">
    <property type="entry name" value="SENESCENCE-INDUCED RECEPTOR-LIKE SERINE_THREONINE-PROTEIN KINASE"/>
    <property type="match status" value="1"/>
</dbReference>
<dbReference type="Gene3D" id="3.80.10.10">
    <property type="entry name" value="Ribonuclease Inhibitor"/>
    <property type="match status" value="1"/>
</dbReference>
<keyword evidence="6" id="KW-0808">Transferase</keyword>
<feature type="binding site" evidence="18">
    <location>
        <position position="647"/>
    </location>
    <ligand>
        <name>ATP</name>
        <dbReference type="ChEBI" id="CHEBI:30616"/>
    </ligand>
</feature>
<evidence type="ECO:0000259" key="21">
    <source>
        <dbReference type="PROSITE" id="PS50011"/>
    </source>
</evidence>
<dbReference type="GO" id="GO:0016020">
    <property type="term" value="C:membrane"/>
    <property type="evidence" value="ECO:0007669"/>
    <property type="project" value="UniProtKB-SubCell"/>
</dbReference>
<comment type="caution">
    <text evidence="22">The sequence shown here is derived from an EMBL/GenBank/DDBJ whole genome shotgun (WGS) entry which is preliminary data.</text>
</comment>
<feature type="chain" id="PRO_5042979017" description="non-specific serine/threonine protein kinase" evidence="20">
    <location>
        <begin position="30"/>
        <end position="921"/>
    </location>
</feature>
<keyword evidence="14 19" id="KW-0472">Membrane</keyword>
<dbReference type="SUPFAM" id="SSF52058">
    <property type="entry name" value="L domain-like"/>
    <property type="match status" value="1"/>
</dbReference>
<keyword evidence="15" id="KW-0675">Receptor</keyword>
<evidence type="ECO:0000256" key="19">
    <source>
        <dbReference type="SAM" id="Phobius"/>
    </source>
</evidence>
<evidence type="ECO:0000256" key="13">
    <source>
        <dbReference type="ARBA" id="ARBA00022989"/>
    </source>
</evidence>
<evidence type="ECO:0000256" key="16">
    <source>
        <dbReference type="ARBA" id="ARBA00047899"/>
    </source>
</evidence>
<name>A0AAN7JWA4_9MYRT</name>
<evidence type="ECO:0000256" key="20">
    <source>
        <dbReference type="SAM" id="SignalP"/>
    </source>
</evidence>
<keyword evidence="10 18" id="KW-0547">Nucleotide-binding</keyword>
<evidence type="ECO:0000256" key="2">
    <source>
        <dbReference type="ARBA" id="ARBA00012513"/>
    </source>
</evidence>
<dbReference type="AlphaFoldDB" id="A0AAN7JWA4"/>
<keyword evidence="4" id="KW-0597">Phosphoprotein</keyword>
<dbReference type="SMART" id="SM00220">
    <property type="entry name" value="S_TKc"/>
    <property type="match status" value="1"/>
</dbReference>
<keyword evidence="5" id="KW-0433">Leucine-rich repeat</keyword>
<evidence type="ECO:0000256" key="18">
    <source>
        <dbReference type="PROSITE-ProRule" id="PRU10141"/>
    </source>
</evidence>
<protein>
    <recommendedName>
        <fullName evidence="2">non-specific serine/threonine protein kinase</fullName>
        <ecNumber evidence="2">2.7.11.1</ecNumber>
    </recommendedName>
</protein>
<feature type="domain" description="Protein kinase" evidence="21">
    <location>
        <begin position="620"/>
        <end position="890"/>
    </location>
</feature>
<dbReference type="GO" id="GO:0005524">
    <property type="term" value="F:ATP binding"/>
    <property type="evidence" value="ECO:0007669"/>
    <property type="project" value="UniProtKB-UniRule"/>
</dbReference>
<evidence type="ECO:0000256" key="9">
    <source>
        <dbReference type="ARBA" id="ARBA00022737"/>
    </source>
</evidence>
<dbReference type="InterPro" id="IPR011009">
    <property type="entry name" value="Kinase-like_dom_sf"/>
</dbReference>
<dbReference type="PANTHER" id="PTHR45631">
    <property type="entry name" value="OS07G0107800 PROTEIN-RELATED"/>
    <property type="match status" value="1"/>
</dbReference>
<dbReference type="PROSITE" id="PS00108">
    <property type="entry name" value="PROTEIN_KINASE_ST"/>
    <property type="match status" value="1"/>
</dbReference>